<keyword evidence="7" id="KW-0234">DNA repair</keyword>
<keyword evidence="5" id="KW-0408">Iron</keyword>
<dbReference type="PANTHER" id="PTHR33693:SF3">
    <property type="entry name" value="TYPE-5 URACIL-DNA GLYCOSYLASE"/>
    <property type="match status" value="1"/>
</dbReference>
<dbReference type="SUPFAM" id="SSF52141">
    <property type="entry name" value="Uracil-DNA glycosylase-like"/>
    <property type="match status" value="1"/>
</dbReference>
<dbReference type="HOGENOM" id="CLU_083279_0_0_2"/>
<evidence type="ECO:0000256" key="5">
    <source>
        <dbReference type="ARBA" id="ARBA00023004"/>
    </source>
</evidence>
<evidence type="ECO:0000313" key="12">
    <source>
        <dbReference type="Proteomes" id="UP000003980"/>
    </source>
</evidence>
<dbReference type="SMART" id="SM00987">
    <property type="entry name" value="UreE_C"/>
    <property type="match status" value="1"/>
</dbReference>
<evidence type="ECO:0000256" key="7">
    <source>
        <dbReference type="ARBA" id="ARBA00023204"/>
    </source>
</evidence>
<dbReference type="GO" id="GO:0004844">
    <property type="term" value="F:uracil DNA N-glycosylase activity"/>
    <property type="evidence" value="ECO:0007669"/>
    <property type="project" value="InterPro"/>
</dbReference>
<organism evidence="11 12">
    <name type="scientific">Metallosphaera yellowstonensis MK1</name>
    <dbReference type="NCBI Taxonomy" id="671065"/>
    <lineage>
        <taxon>Archaea</taxon>
        <taxon>Thermoproteota</taxon>
        <taxon>Thermoprotei</taxon>
        <taxon>Sulfolobales</taxon>
        <taxon>Sulfolobaceae</taxon>
        <taxon>Metallosphaera</taxon>
    </lineage>
</organism>
<feature type="domain" description="Uracil-DNA glycosylase-like" evidence="10">
    <location>
        <begin position="46"/>
        <end position="209"/>
    </location>
</feature>
<dbReference type="InterPro" id="IPR005122">
    <property type="entry name" value="Uracil-DNA_glycosylase-like"/>
</dbReference>
<keyword evidence="4" id="KW-0378">Hydrolase</keyword>
<dbReference type="AlphaFoldDB" id="H2C3C1"/>
<evidence type="ECO:0000256" key="2">
    <source>
        <dbReference type="ARBA" id="ARBA00022723"/>
    </source>
</evidence>
<dbReference type="SMART" id="SM00986">
    <property type="entry name" value="UDG"/>
    <property type="match status" value="1"/>
</dbReference>
<evidence type="ECO:0000256" key="4">
    <source>
        <dbReference type="ARBA" id="ARBA00022801"/>
    </source>
</evidence>
<keyword evidence="2" id="KW-0479">Metal-binding</keyword>
<dbReference type="RefSeq" id="WP_009071530.1">
    <property type="nucleotide sequence ID" value="NZ_JH597761.1"/>
</dbReference>
<dbReference type="Gene3D" id="3.40.470.10">
    <property type="entry name" value="Uracil-DNA glycosylase-like domain"/>
    <property type="match status" value="1"/>
</dbReference>
<dbReference type="InterPro" id="IPR036895">
    <property type="entry name" value="Uracil-DNA_glycosylase-like_sf"/>
</dbReference>
<dbReference type="EMBL" id="JH597761">
    <property type="protein sequence ID" value="EHP70742.1"/>
    <property type="molecule type" value="Genomic_DNA"/>
</dbReference>
<dbReference type="PANTHER" id="PTHR33693">
    <property type="entry name" value="TYPE-5 URACIL-DNA GLYCOSYLASE"/>
    <property type="match status" value="1"/>
</dbReference>
<gene>
    <name evidence="11" type="ORF">MetMK1DRAFT_00012450</name>
</gene>
<dbReference type="InterPro" id="IPR051536">
    <property type="entry name" value="UDG_Type-4/5"/>
</dbReference>
<dbReference type="GO" id="GO:0046872">
    <property type="term" value="F:metal ion binding"/>
    <property type="evidence" value="ECO:0007669"/>
    <property type="project" value="UniProtKB-KW"/>
</dbReference>
<dbReference type="STRING" id="671065.MetMK1DRAFT_00012450"/>
<evidence type="ECO:0000256" key="3">
    <source>
        <dbReference type="ARBA" id="ARBA00022763"/>
    </source>
</evidence>
<reference evidence="11 12" key="1">
    <citation type="submission" date="2012-01" db="EMBL/GenBank/DDBJ databases">
        <title>Improved High-Quality Draft sequence of Metallosphaera yellowstonensis MK1.</title>
        <authorList>
            <consortium name="US DOE Joint Genome Institute"/>
            <person name="Lucas S."/>
            <person name="Han J."/>
            <person name="Cheng J.-F."/>
            <person name="Goodwin L."/>
            <person name="Pitluck S."/>
            <person name="Peters L."/>
            <person name="Teshima H."/>
            <person name="Detter J.C."/>
            <person name="Han C."/>
            <person name="Tapia R."/>
            <person name="Land M."/>
            <person name="Hauser L."/>
            <person name="Kyrpides N."/>
            <person name="Kozubal M."/>
            <person name="Macur R.E."/>
            <person name="Jay Z."/>
            <person name="Inskeep W."/>
            <person name="Woyke T."/>
        </authorList>
    </citation>
    <scope>NUCLEOTIDE SEQUENCE [LARGE SCALE GENOMIC DNA]</scope>
    <source>
        <strain evidence="11 12">MK1</strain>
    </source>
</reference>
<dbReference type="eggNOG" id="arCOG00905">
    <property type="taxonomic scope" value="Archaea"/>
</dbReference>
<dbReference type="InterPro" id="IPR044147">
    <property type="entry name" value="UdgB-like"/>
</dbReference>
<evidence type="ECO:0000256" key="6">
    <source>
        <dbReference type="ARBA" id="ARBA00023014"/>
    </source>
</evidence>
<dbReference type="GO" id="GO:0051539">
    <property type="term" value="F:4 iron, 4 sulfur cluster binding"/>
    <property type="evidence" value="ECO:0007669"/>
    <property type="project" value="UniProtKB-KW"/>
</dbReference>
<comment type="similarity">
    <text evidence="8">Belongs to the uracil-DNA glycosylase (UDG) superfamily. Type 5 (UDGb) family.</text>
</comment>
<sequence length="222" mass="24577">MSSGKLWELREEVLSCNLCPRLRAYSSWVAKEGKRFKEEYWGKPVPGFGDAEAKLAIVGLAPAAHGGNRTGRPFTGDETGRWVIGGLYQLGLSNLKEGKFRGDGLALRGVFLTNTVLCAPPQNRVRREEVANCSRYLRETLRSLPKLRVVLTLGSVAFNAVAEVLGIDSKFAHGTLIHAGELILMSSYHPSPLNTRTGRLSWNQWIEILRHAWKLASGGYED</sequence>
<name>H2C3C1_9CREN</name>
<dbReference type="GO" id="GO:0006284">
    <property type="term" value="P:base-excision repair"/>
    <property type="evidence" value="ECO:0007669"/>
    <property type="project" value="InterPro"/>
</dbReference>
<keyword evidence="12" id="KW-1185">Reference proteome</keyword>
<keyword evidence="6" id="KW-0411">Iron-sulfur</keyword>
<proteinExistence type="inferred from homology"/>
<keyword evidence="1" id="KW-0004">4Fe-4S</keyword>
<dbReference type="OrthoDB" id="8612at2157"/>
<dbReference type="Proteomes" id="UP000003980">
    <property type="component" value="Unassembled WGS sequence"/>
</dbReference>
<dbReference type="Pfam" id="PF03167">
    <property type="entry name" value="UDG"/>
    <property type="match status" value="1"/>
</dbReference>
<accession>H2C3C1</accession>
<evidence type="ECO:0000256" key="8">
    <source>
        <dbReference type="ARBA" id="ARBA00023779"/>
    </source>
</evidence>
<evidence type="ECO:0000313" key="11">
    <source>
        <dbReference type="EMBL" id="EHP70742.1"/>
    </source>
</evidence>
<evidence type="ECO:0000259" key="10">
    <source>
        <dbReference type="SMART" id="SM00986"/>
    </source>
</evidence>
<protein>
    <recommendedName>
        <fullName evidence="9">Type-5 uracil-DNA glycosylase</fullName>
    </recommendedName>
</protein>
<evidence type="ECO:0000256" key="1">
    <source>
        <dbReference type="ARBA" id="ARBA00022485"/>
    </source>
</evidence>
<evidence type="ECO:0000256" key="9">
    <source>
        <dbReference type="ARBA" id="ARBA00023887"/>
    </source>
</evidence>
<dbReference type="GO" id="GO:0033958">
    <property type="term" value="F:DNA-deoxyinosine glycosylase activity"/>
    <property type="evidence" value="ECO:0007669"/>
    <property type="project" value="InterPro"/>
</dbReference>
<dbReference type="CDD" id="cd10031">
    <property type="entry name" value="UDG-F5_TTUDGB_like"/>
    <property type="match status" value="1"/>
</dbReference>
<keyword evidence="3" id="KW-0227">DNA damage</keyword>